<dbReference type="Gene3D" id="1.10.510.10">
    <property type="entry name" value="Transferase(Phosphotransferase) domain 1"/>
    <property type="match status" value="1"/>
</dbReference>
<dbReference type="InterPro" id="IPR001245">
    <property type="entry name" value="Ser-Thr/Tyr_kinase_cat_dom"/>
</dbReference>
<protein>
    <submittedName>
        <fullName evidence="3">Oidioi.mRNA.OKI2018_I69.chr1.g574.t1.cds</fullName>
    </submittedName>
</protein>
<dbReference type="InterPro" id="IPR050122">
    <property type="entry name" value="RTK"/>
</dbReference>
<dbReference type="PROSITE" id="PS50011">
    <property type="entry name" value="PROTEIN_KINASE_DOM"/>
    <property type="match status" value="1"/>
</dbReference>
<dbReference type="Pfam" id="PF07714">
    <property type="entry name" value="PK_Tyr_Ser-Thr"/>
    <property type="match status" value="1"/>
</dbReference>
<evidence type="ECO:0000256" key="1">
    <source>
        <dbReference type="ARBA" id="ARBA00022840"/>
    </source>
</evidence>
<name>A0ABN7SLZ2_OIKDI</name>
<proteinExistence type="predicted"/>
<dbReference type="PANTHER" id="PTHR24416">
    <property type="entry name" value="TYROSINE-PROTEIN KINASE RECEPTOR"/>
    <property type="match status" value="1"/>
</dbReference>
<dbReference type="PANTHER" id="PTHR24416:SF611">
    <property type="entry name" value="TYROSINE-PROTEIN KINASE TRANSMEMBRANE RECEPTOR ROR"/>
    <property type="match status" value="1"/>
</dbReference>
<keyword evidence="1" id="KW-0067">ATP-binding</keyword>
<feature type="domain" description="Protein kinase" evidence="2">
    <location>
        <begin position="520"/>
        <end position="780"/>
    </location>
</feature>
<evidence type="ECO:0000313" key="3">
    <source>
        <dbReference type="EMBL" id="CAG5103014.1"/>
    </source>
</evidence>
<dbReference type="InterPro" id="IPR000719">
    <property type="entry name" value="Prot_kinase_dom"/>
</dbReference>
<gene>
    <name evidence="3" type="ORF">OKIOD_LOCUS9339</name>
</gene>
<keyword evidence="4" id="KW-1185">Reference proteome</keyword>
<dbReference type="SUPFAM" id="SSF56112">
    <property type="entry name" value="Protein kinase-like (PK-like)"/>
    <property type="match status" value="1"/>
</dbReference>
<organism evidence="3 4">
    <name type="scientific">Oikopleura dioica</name>
    <name type="common">Tunicate</name>
    <dbReference type="NCBI Taxonomy" id="34765"/>
    <lineage>
        <taxon>Eukaryota</taxon>
        <taxon>Metazoa</taxon>
        <taxon>Chordata</taxon>
        <taxon>Tunicata</taxon>
        <taxon>Appendicularia</taxon>
        <taxon>Copelata</taxon>
        <taxon>Oikopleuridae</taxon>
        <taxon>Oikopleura</taxon>
    </lineage>
</organism>
<dbReference type="Proteomes" id="UP001158576">
    <property type="component" value="Chromosome 1"/>
</dbReference>
<evidence type="ECO:0000259" key="2">
    <source>
        <dbReference type="PROSITE" id="PS50011"/>
    </source>
</evidence>
<reference evidence="3 4" key="1">
    <citation type="submission" date="2021-04" db="EMBL/GenBank/DDBJ databases">
        <authorList>
            <person name="Bliznina A."/>
        </authorList>
    </citation>
    <scope>NUCLEOTIDE SEQUENCE [LARGE SCALE GENOMIC DNA]</scope>
</reference>
<sequence>MREDLPVSEIISFAPAIEVEEPPDLLSVRSASNPRANISIDDAFFVSGIQGLDICSENFICAGDFFRPLSSELPDLPALESFRLLSQINLKEMGGGQFRFGFNCNFESIQEEYQVELTILETDSSPWQNKPIITGTNETRIYEGQRGDIAVVKIDSYDFLKESMILDLRTIPEDVRNFIDVDLQPNFLLPYARPGAVKFSQNARITVNSPLNPNDFGGQFEIVLQAKSWIDNETFGIWSDNFTMTVVVEDLDNLPPVFLDERNQVDISVGEFDESFVLFNASAIDGDREIDTPINVTILEGPLKDLLILENNQIRLREEITDSDLLRLPEFSILQLEAQQLDNPEKKTTKTLLIKISKNFESQLTSDECSCETVENSSFSSLISPVQNQRFLCSLFFEEAYVFSVERFCSDFKEELTNLEKALIACLCLLIPLSMISLIQKIAPKMKNCKNDASKKIEEHEQIEVKDFPELKEKPAKVHANVEKRKSMNPLVDSDRTHHKINSSTILYGQIIKSGSIKSIQKVALAGETSFGDDIGPSFDKIVKKSKIEKLLGQECIHLSAFINLLNLKNLTHENILKYHGSFLENNENGDDFSVGIVWDLADQGSLEELFSFYRQNHWKRLTDLTEARFQNWIRNIIAALQYFHENDVILGRLSCKNILIDANMNAKIEILPSTSMGDLHEVRWWSIERFEGQLSSFSSDIWMLGVTIWQIMNSGATPYGHLSGPSLKEELFSLLKVDRLSMTRSIPEPLYGVLSNTWKRDAELRPDIAQIKIDTDDIFSKGPLKPVTKRKLTPIVTEKF</sequence>
<keyword evidence="1" id="KW-0547">Nucleotide-binding</keyword>
<accession>A0ABN7SLZ2</accession>
<dbReference type="InterPro" id="IPR011009">
    <property type="entry name" value="Kinase-like_dom_sf"/>
</dbReference>
<dbReference type="EMBL" id="OU015566">
    <property type="protein sequence ID" value="CAG5103014.1"/>
    <property type="molecule type" value="Genomic_DNA"/>
</dbReference>
<evidence type="ECO:0000313" key="4">
    <source>
        <dbReference type="Proteomes" id="UP001158576"/>
    </source>
</evidence>